<reference evidence="1" key="1">
    <citation type="submission" date="2022-10" db="EMBL/GenBank/DDBJ databases">
        <title>Human gut microbiome strain richness.</title>
        <authorList>
            <person name="Chen-Liaw A."/>
        </authorList>
    </citation>
    <scope>NUCLEOTIDE SEQUENCE</scope>
    <source>
        <strain evidence="1">F7_m1001271B151109d0_201107</strain>
    </source>
</reference>
<proteinExistence type="predicted"/>
<organism evidence="1 2">
    <name type="scientific">Bacteroides ovatus</name>
    <dbReference type="NCBI Taxonomy" id="28116"/>
    <lineage>
        <taxon>Bacteria</taxon>
        <taxon>Pseudomonadati</taxon>
        <taxon>Bacteroidota</taxon>
        <taxon>Bacteroidia</taxon>
        <taxon>Bacteroidales</taxon>
        <taxon>Bacteroidaceae</taxon>
        <taxon>Bacteroides</taxon>
    </lineage>
</organism>
<evidence type="ECO:0000313" key="2">
    <source>
        <dbReference type="Proteomes" id="UP001214017"/>
    </source>
</evidence>
<dbReference type="EMBL" id="JAQNWR010000001">
    <property type="protein sequence ID" value="MDC2406766.1"/>
    <property type="molecule type" value="Genomic_DNA"/>
</dbReference>
<protein>
    <submittedName>
        <fullName evidence="1">Uncharacterized protein</fullName>
    </submittedName>
</protein>
<sequence>MKTRNKLLKYLDTSWEMLANNEKPPIIDLSEFNMFSFYIQIFTNRNERKAPFIGKYYSSEELEEDIYGNCLFMHQGWKSMDFKKVYSMLDKGLFIEKMNNMIKDYGNLIIDLNNPNDLSYNIYSTTRIDWDNKSDSF</sequence>
<comment type="caution">
    <text evidence="1">The sequence shown here is derived from an EMBL/GenBank/DDBJ whole genome shotgun (WGS) entry which is preliminary data.</text>
</comment>
<accession>A0AAP7EFY5</accession>
<dbReference type="Proteomes" id="UP001214017">
    <property type="component" value="Unassembled WGS sequence"/>
</dbReference>
<evidence type="ECO:0000313" key="1">
    <source>
        <dbReference type="EMBL" id="MDC2406766.1"/>
    </source>
</evidence>
<dbReference type="AlphaFoldDB" id="A0AAP7EFY5"/>
<dbReference type="RefSeq" id="WP_070782457.1">
    <property type="nucleotide sequence ID" value="NZ_CACRTD010000065.1"/>
</dbReference>
<name>A0AAP7EFY5_BACOV</name>
<gene>
    <name evidence="1" type="ORF">PO240_02615</name>
</gene>